<reference evidence="17 18" key="1">
    <citation type="submission" date="2018-10" db="EMBL/GenBank/DDBJ databases">
        <title>Genome assembly for a Yunnan-Guizhou Plateau 3E fish, Anabarilius grahami (Regan), and its evolutionary and genetic applications.</title>
        <authorList>
            <person name="Jiang W."/>
        </authorList>
    </citation>
    <scope>NUCLEOTIDE SEQUENCE [LARGE SCALE GENOMIC DNA]</scope>
    <source>
        <strain evidence="17">AG-KIZ</strain>
        <tissue evidence="17">Muscle</tissue>
    </source>
</reference>
<dbReference type="InterPro" id="IPR042216">
    <property type="entry name" value="MitoNEET_CISD"/>
</dbReference>
<gene>
    <name evidence="17" type="ORF">DPX16_19092</name>
</gene>
<dbReference type="SUPFAM" id="SSF54495">
    <property type="entry name" value="UBC-like"/>
    <property type="match status" value="1"/>
</dbReference>
<evidence type="ECO:0000256" key="1">
    <source>
        <dbReference type="ARBA" id="ARBA00008624"/>
    </source>
</evidence>
<dbReference type="InterPro" id="IPR000608">
    <property type="entry name" value="UBC"/>
</dbReference>
<keyword evidence="11 14" id="KW-0411">Iron-sulfur</keyword>
<dbReference type="GO" id="GO:0051537">
    <property type="term" value="F:2 iron, 2 sulfur cluster binding"/>
    <property type="evidence" value="ECO:0007669"/>
    <property type="project" value="UniProtKB-UniRule"/>
</dbReference>
<comment type="subunit">
    <text evidence="2 14">Homodimer.</text>
</comment>
<evidence type="ECO:0000313" key="18">
    <source>
        <dbReference type="Proteomes" id="UP000281406"/>
    </source>
</evidence>
<comment type="caution">
    <text evidence="17">The sequence shown here is derived from an EMBL/GenBank/DDBJ whole genome shotgun (WGS) entry which is preliminary data.</text>
</comment>
<evidence type="ECO:0000256" key="6">
    <source>
        <dbReference type="ARBA" id="ARBA00022787"/>
    </source>
</evidence>
<keyword evidence="10" id="KW-0072">Autophagy</keyword>
<protein>
    <recommendedName>
        <fullName evidence="14">CDGSH iron-sulfur domain-containing protein 2</fullName>
    </recommendedName>
</protein>
<keyword evidence="6" id="KW-1000">Mitochondrion outer membrane</keyword>
<keyword evidence="7 14" id="KW-0256">Endoplasmic reticulum</keyword>
<evidence type="ECO:0000256" key="8">
    <source>
        <dbReference type="ARBA" id="ARBA00022989"/>
    </source>
</evidence>
<evidence type="ECO:0000256" key="13">
    <source>
        <dbReference type="ARBA" id="ARBA00023136"/>
    </source>
</evidence>
<keyword evidence="12" id="KW-0496">Mitochondrion</keyword>
<evidence type="ECO:0000256" key="5">
    <source>
        <dbReference type="ARBA" id="ARBA00022723"/>
    </source>
</evidence>
<evidence type="ECO:0000256" key="4">
    <source>
        <dbReference type="ARBA" id="ARBA00022714"/>
    </source>
</evidence>
<dbReference type="Proteomes" id="UP000281406">
    <property type="component" value="Unassembled WGS sequence"/>
</dbReference>
<dbReference type="GO" id="GO:0046872">
    <property type="term" value="F:metal ion binding"/>
    <property type="evidence" value="ECO:0007669"/>
    <property type="project" value="UniProtKB-UniRule"/>
</dbReference>
<dbReference type="InterPro" id="IPR016135">
    <property type="entry name" value="UBQ-conjugating_enzyme/RWD"/>
</dbReference>
<keyword evidence="18" id="KW-1185">Reference proteome</keyword>
<accession>A0A3N0YX69</accession>
<evidence type="ECO:0000256" key="10">
    <source>
        <dbReference type="ARBA" id="ARBA00023006"/>
    </source>
</evidence>
<evidence type="ECO:0000256" key="12">
    <source>
        <dbReference type="ARBA" id="ARBA00023128"/>
    </source>
</evidence>
<keyword evidence="13" id="KW-0472">Membrane</keyword>
<keyword evidence="8" id="KW-1133">Transmembrane helix</keyword>
<comment type="function">
    <text evidence="14">Regulator of autophagy that contributes to antagonize BECN1-mediated cellular autophagy at the endoplasmic reticulum. Participates in the interaction of BCL2 with BECN1 and is required for BCL2-mediated depression of endoplasmic reticulum Ca(2+) stores during autophagy.</text>
</comment>
<dbReference type="GO" id="GO:0010506">
    <property type="term" value="P:regulation of autophagy"/>
    <property type="evidence" value="ECO:0007669"/>
    <property type="project" value="UniProtKB-UniRule"/>
</dbReference>
<dbReference type="InterPro" id="IPR018967">
    <property type="entry name" value="FeS-contain_CDGSH-typ"/>
</dbReference>
<dbReference type="FunFam" id="3.40.5.90:FF:000001">
    <property type="entry name" value="CDGSH iron-sulfur domain-containing protein 1"/>
    <property type="match status" value="1"/>
</dbReference>
<comment type="similarity">
    <text evidence="1 14">Belongs to the CISD protein family. CISD2 subfamily.</text>
</comment>
<feature type="domain" description="Iron-binding zinc finger CDGSH type" evidence="16">
    <location>
        <begin position="236"/>
        <end position="274"/>
    </location>
</feature>
<dbReference type="GO" id="GO:0005741">
    <property type="term" value="C:mitochondrial outer membrane"/>
    <property type="evidence" value="ECO:0007669"/>
    <property type="project" value="UniProtKB-SubCell"/>
</dbReference>
<dbReference type="AlphaFoldDB" id="A0A3N0YX69"/>
<evidence type="ECO:0000256" key="15">
    <source>
        <dbReference type="SAM" id="MobiDB-lite"/>
    </source>
</evidence>
<dbReference type="Pfam" id="PF00179">
    <property type="entry name" value="UQ_con"/>
    <property type="match status" value="1"/>
</dbReference>
<name>A0A3N0YX69_ANAGA</name>
<comment type="cofactor">
    <cofactor evidence="14">
        <name>[2Fe-2S] cluster</name>
        <dbReference type="ChEBI" id="CHEBI:190135"/>
    </cofactor>
    <text evidence="14">Binds 1 [2Fe-2S] cluster.</text>
</comment>
<evidence type="ECO:0000256" key="14">
    <source>
        <dbReference type="RuleBase" id="RU369084"/>
    </source>
</evidence>
<keyword evidence="3" id="KW-0812">Transmembrane</keyword>
<dbReference type="InterPro" id="IPR045131">
    <property type="entry name" value="CISD1/2"/>
</dbReference>
<comment type="subcellular location">
    <subcellularLocation>
        <location evidence="14">Endoplasmic reticulum membrane</location>
        <topology evidence="14">Single-pass membrane protein</topology>
    </subcellularLocation>
    <subcellularLocation>
        <location evidence="14">Mitochondrion outer membrane</location>
        <topology evidence="14">Single-pass membrane protein</topology>
    </subcellularLocation>
</comment>
<dbReference type="SMART" id="SM00704">
    <property type="entry name" value="ZnF_CDGSH"/>
    <property type="match status" value="1"/>
</dbReference>
<keyword evidence="9 14" id="KW-0408">Iron</keyword>
<dbReference type="OrthoDB" id="449252at2759"/>
<dbReference type="Gene3D" id="3.40.5.90">
    <property type="entry name" value="CDGSH iron-sulfur domain, mitoNEET-type"/>
    <property type="match status" value="1"/>
</dbReference>
<evidence type="ECO:0000313" key="17">
    <source>
        <dbReference type="EMBL" id="ROL50288.1"/>
    </source>
</evidence>
<keyword evidence="5 14" id="KW-0479">Metal-binding</keyword>
<dbReference type="Pfam" id="PF09360">
    <property type="entry name" value="zf-CDGSH"/>
    <property type="match status" value="1"/>
</dbReference>
<dbReference type="GO" id="GO:0005789">
    <property type="term" value="C:endoplasmic reticulum membrane"/>
    <property type="evidence" value="ECO:0007669"/>
    <property type="project" value="UniProtKB-SubCell"/>
</dbReference>
<organism evidence="17 18">
    <name type="scientific">Anabarilius grahami</name>
    <name type="common">Kanglang fish</name>
    <name type="synonym">Barilius grahami</name>
    <dbReference type="NCBI Taxonomy" id="495550"/>
    <lineage>
        <taxon>Eukaryota</taxon>
        <taxon>Metazoa</taxon>
        <taxon>Chordata</taxon>
        <taxon>Craniata</taxon>
        <taxon>Vertebrata</taxon>
        <taxon>Euteleostomi</taxon>
        <taxon>Actinopterygii</taxon>
        <taxon>Neopterygii</taxon>
        <taxon>Teleostei</taxon>
        <taxon>Ostariophysi</taxon>
        <taxon>Cypriniformes</taxon>
        <taxon>Xenocyprididae</taxon>
        <taxon>Xenocypridinae</taxon>
        <taxon>Xenocypridinae incertae sedis</taxon>
        <taxon>Anabarilius</taxon>
    </lineage>
</organism>
<dbReference type="Gene3D" id="3.10.110.10">
    <property type="entry name" value="Ubiquitin Conjugating Enzyme"/>
    <property type="match status" value="1"/>
</dbReference>
<dbReference type="PANTHER" id="PTHR13680:SF34">
    <property type="entry name" value="CDGSH IRON-SULFUR DOMAIN-CONTAINING PROTEIN 1"/>
    <property type="match status" value="1"/>
</dbReference>
<dbReference type="GO" id="GO:0006914">
    <property type="term" value="P:autophagy"/>
    <property type="evidence" value="ECO:0007669"/>
    <property type="project" value="UniProtKB-KW"/>
</dbReference>
<evidence type="ECO:0000256" key="7">
    <source>
        <dbReference type="ARBA" id="ARBA00022824"/>
    </source>
</evidence>
<evidence type="ECO:0000256" key="11">
    <source>
        <dbReference type="ARBA" id="ARBA00023014"/>
    </source>
</evidence>
<dbReference type="PANTHER" id="PTHR13680">
    <property type="entry name" value="CDGSH IRON-SULFUR DOMAIN-CONTAINING PROTEIN 1"/>
    <property type="match status" value="1"/>
</dbReference>
<evidence type="ECO:0000256" key="2">
    <source>
        <dbReference type="ARBA" id="ARBA00011738"/>
    </source>
</evidence>
<proteinExistence type="inferred from homology"/>
<feature type="region of interest" description="Disordered" evidence="15">
    <location>
        <begin position="1"/>
        <end position="76"/>
    </location>
</feature>
<sequence>MKAHSGVDGGRSHDGDMTGGIRWMTNGDGAVRSGAQGADRESMGLSDTAGSVDQGEGEAFSTTRGRPLASGRPPHSAPEWATYCLRTEKISHTEVYEMELHDLGRDPPAQCSAGPVGDDILLSICSLLCDPNPDDPLVPEIARIYKTDREKYNRIAREWTQNPNNCTVMASQVPGLSALTKPGLIPGFKVSKDQLTTIVPVAVAAAMSTYLLTRYFSSQSSPKSRVNMSINKDSPKVVHSFDMEDIGNKAVYCRCWRSKKFPYCDGMHTKHNEETGDNVGPLIIKKKNP</sequence>
<evidence type="ECO:0000256" key="9">
    <source>
        <dbReference type="ARBA" id="ARBA00023004"/>
    </source>
</evidence>
<evidence type="ECO:0000259" key="16">
    <source>
        <dbReference type="SMART" id="SM00704"/>
    </source>
</evidence>
<keyword evidence="4 14" id="KW-0001">2Fe-2S</keyword>
<dbReference type="EMBL" id="RJVU01021200">
    <property type="protein sequence ID" value="ROL50288.1"/>
    <property type="molecule type" value="Genomic_DNA"/>
</dbReference>
<evidence type="ECO:0000256" key="3">
    <source>
        <dbReference type="ARBA" id="ARBA00022692"/>
    </source>
</evidence>